<feature type="coiled-coil region" evidence="4">
    <location>
        <begin position="376"/>
        <end position="403"/>
    </location>
</feature>
<keyword evidence="4" id="KW-0175">Coiled coil</keyword>
<organism evidence="7 8">
    <name type="scientific">Batillaria attramentaria</name>
    <dbReference type="NCBI Taxonomy" id="370345"/>
    <lineage>
        <taxon>Eukaryota</taxon>
        <taxon>Metazoa</taxon>
        <taxon>Spiralia</taxon>
        <taxon>Lophotrochozoa</taxon>
        <taxon>Mollusca</taxon>
        <taxon>Gastropoda</taxon>
        <taxon>Caenogastropoda</taxon>
        <taxon>Sorbeoconcha</taxon>
        <taxon>Cerithioidea</taxon>
        <taxon>Batillariidae</taxon>
        <taxon>Batillaria</taxon>
    </lineage>
</organism>
<sequence>MAAPIRACCCKHSARTLLKFSCTLTFPQSVRWYSRGFRRKPIAVSSPETDLQRIKAKGGLVQNPRLNPYVPYVPGDPTQQAQLKVAKSGDARKLKDTSQASANKQDQLQRSRVSQQKTPTFADSGLRYEKLEEGDKRFGQVLMTARSRKEREKKGIILLEGRRLILDSLKAGAHLKYLYFSDLSLVAGLPQELLRDADLYKVQYRHLKIWADTHTPAGILGVFAKPDEGEVLLPQQDTLPMTVVCDNVRDPGNMGTLIRTAAAAGCRKILATKGCVDVWDPKVLRGAMGAHFYTAILNNLTWSQVGNHIPAHTTICIADARKDTVLQRSFDVDHPEVLNMLSVGKDTEASSESDSDDEDTSSSGEESESRRGTFSLAKVSYETDDAQEQAAKLNKEKKQLYSRLPLSVVDYSDLDCSKADSVAVVIGGETEGVSAQAKKFAFDRYGQYVTIPMVQAADSLNTATAAAVILYEIRRQLVARLQKEEKSNCKSAAS</sequence>
<evidence type="ECO:0000259" key="6">
    <source>
        <dbReference type="SMART" id="SM00967"/>
    </source>
</evidence>
<dbReference type="SUPFAM" id="SSF55315">
    <property type="entry name" value="L30e-like"/>
    <property type="match status" value="1"/>
</dbReference>
<dbReference type="InterPro" id="IPR053888">
    <property type="entry name" value="MRM3-like_sub_bind"/>
</dbReference>
<dbReference type="CDD" id="cd18106">
    <property type="entry name" value="SpoU-like_RNMTL1"/>
    <property type="match status" value="1"/>
</dbReference>
<dbReference type="Pfam" id="PF00588">
    <property type="entry name" value="SpoU_methylase"/>
    <property type="match status" value="2"/>
</dbReference>
<dbReference type="EMBL" id="JACVVK020000222">
    <property type="protein sequence ID" value="KAK7483729.1"/>
    <property type="molecule type" value="Genomic_DNA"/>
</dbReference>
<evidence type="ECO:0000256" key="4">
    <source>
        <dbReference type="SAM" id="Coils"/>
    </source>
</evidence>
<dbReference type="SMART" id="SM00967">
    <property type="entry name" value="SpoU_sub_bind"/>
    <property type="match status" value="1"/>
</dbReference>
<dbReference type="InterPro" id="IPR001537">
    <property type="entry name" value="SpoU_MeTrfase"/>
</dbReference>
<dbReference type="InterPro" id="IPR029028">
    <property type="entry name" value="Alpha/beta_knot_MTases"/>
</dbReference>
<keyword evidence="3" id="KW-0808">Transferase</keyword>
<reference evidence="7 8" key="1">
    <citation type="journal article" date="2023" name="Sci. Data">
        <title>Genome assembly of the Korean intertidal mud-creeper Batillaria attramentaria.</title>
        <authorList>
            <person name="Patra A.K."/>
            <person name="Ho P.T."/>
            <person name="Jun S."/>
            <person name="Lee S.J."/>
            <person name="Kim Y."/>
            <person name="Won Y.J."/>
        </authorList>
    </citation>
    <scope>NUCLEOTIDE SEQUENCE [LARGE SCALE GENOMIC DNA]</scope>
    <source>
        <strain evidence="7">Wonlab-2016</strain>
    </source>
</reference>
<dbReference type="Pfam" id="PF22435">
    <property type="entry name" value="MRM3-like_sub_bind"/>
    <property type="match status" value="1"/>
</dbReference>
<dbReference type="GO" id="GO:0008168">
    <property type="term" value="F:methyltransferase activity"/>
    <property type="evidence" value="ECO:0007669"/>
    <property type="project" value="UniProtKB-KW"/>
</dbReference>
<dbReference type="Gene3D" id="3.30.1330.30">
    <property type="match status" value="1"/>
</dbReference>
<name>A0ABD0K9D2_9CAEN</name>
<comment type="caution">
    <text evidence="7">The sequence shown here is derived from an EMBL/GenBank/DDBJ whole genome shotgun (WGS) entry which is preliminary data.</text>
</comment>
<proteinExistence type="inferred from homology"/>
<dbReference type="GO" id="GO:0005737">
    <property type="term" value="C:cytoplasm"/>
    <property type="evidence" value="ECO:0007669"/>
    <property type="project" value="UniProtKB-ARBA"/>
</dbReference>
<feature type="domain" description="RNA 2-O ribose methyltransferase substrate binding" evidence="6">
    <location>
        <begin position="158"/>
        <end position="229"/>
    </location>
</feature>
<accession>A0ABD0K9D2</accession>
<dbReference type="PANTHER" id="PTHR43191">
    <property type="entry name" value="RRNA METHYLTRANSFERASE 3"/>
    <property type="match status" value="1"/>
</dbReference>
<keyword evidence="2" id="KW-0489">Methyltransferase</keyword>
<dbReference type="InterPro" id="IPR029064">
    <property type="entry name" value="Ribosomal_eL30-like_sf"/>
</dbReference>
<evidence type="ECO:0000256" key="3">
    <source>
        <dbReference type="ARBA" id="ARBA00022679"/>
    </source>
</evidence>
<comment type="similarity">
    <text evidence="1">Belongs to the class IV-like SAM-binding methyltransferase superfamily. RNA methyltransferase TrmH family.</text>
</comment>
<dbReference type="InterPro" id="IPR029026">
    <property type="entry name" value="tRNA_m1G_MTases_N"/>
</dbReference>
<dbReference type="SUPFAM" id="SSF75217">
    <property type="entry name" value="alpha/beta knot"/>
    <property type="match status" value="2"/>
</dbReference>
<dbReference type="InterPro" id="IPR051259">
    <property type="entry name" value="rRNA_Methyltransferase"/>
</dbReference>
<protein>
    <recommendedName>
        <fullName evidence="6">RNA 2-O ribose methyltransferase substrate binding domain-containing protein</fullName>
    </recommendedName>
</protein>
<gene>
    <name evidence="7" type="ORF">BaRGS_00025050</name>
</gene>
<evidence type="ECO:0000313" key="7">
    <source>
        <dbReference type="EMBL" id="KAK7483729.1"/>
    </source>
</evidence>
<keyword evidence="8" id="KW-1185">Reference proteome</keyword>
<dbReference type="PANTHER" id="PTHR43191:SF2">
    <property type="entry name" value="RRNA METHYLTRANSFERASE 3, MITOCHONDRIAL"/>
    <property type="match status" value="1"/>
</dbReference>
<dbReference type="InterPro" id="IPR013123">
    <property type="entry name" value="SpoU_subst-bd"/>
</dbReference>
<evidence type="ECO:0000256" key="2">
    <source>
        <dbReference type="ARBA" id="ARBA00022603"/>
    </source>
</evidence>
<evidence type="ECO:0000256" key="1">
    <source>
        <dbReference type="ARBA" id="ARBA00007228"/>
    </source>
</evidence>
<evidence type="ECO:0000256" key="5">
    <source>
        <dbReference type="SAM" id="MobiDB-lite"/>
    </source>
</evidence>
<evidence type="ECO:0000313" key="8">
    <source>
        <dbReference type="Proteomes" id="UP001519460"/>
    </source>
</evidence>
<feature type="region of interest" description="Disordered" evidence="5">
    <location>
        <begin position="342"/>
        <end position="374"/>
    </location>
</feature>
<dbReference type="GO" id="GO:0032259">
    <property type="term" value="P:methylation"/>
    <property type="evidence" value="ECO:0007669"/>
    <property type="project" value="UniProtKB-KW"/>
</dbReference>
<feature type="region of interest" description="Disordered" evidence="5">
    <location>
        <begin position="90"/>
        <end position="119"/>
    </location>
</feature>
<dbReference type="AlphaFoldDB" id="A0ABD0K9D2"/>
<feature type="compositionally biased region" description="Polar residues" evidence="5">
    <location>
        <begin position="97"/>
        <end position="119"/>
    </location>
</feature>
<dbReference type="Gene3D" id="3.40.1280.10">
    <property type="match status" value="2"/>
</dbReference>
<feature type="compositionally biased region" description="Acidic residues" evidence="5">
    <location>
        <begin position="349"/>
        <end position="360"/>
    </location>
</feature>
<dbReference type="Proteomes" id="UP001519460">
    <property type="component" value="Unassembled WGS sequence"/>
</dbReference>